<proteinExistence type="predicted"/>
<dbReference type="EMBL" id="JACHKZ010000010">
    <property type="protein sequence ID" value="MBB6577993.1"/>
    <property type="molecule type" value="Genomic_DNA"/>
</dbReference>
<evidence type="ECO:0000256" key="1">
    <source>
        <dbReference type="SAM" id="Phobius"/>
    </source>
</evidence>
<reference evidence="2 3" key="1">
    <citation type="submission" date="2020-08" db="EMBL/GenBank/DDBJ databases">
        <title>Functional genomics of gut bacteria from endangered species of beetles.</title>
        <authorList>
            <person name="Carlos-Shanley C."/>
        </authorList>
    </citation>
    <scope>NUCLEOTIDE SEQUENCE [LARGE SCALE GENOMIC DNA]</scope>
    <source>
        <strain evidence="2 3">S00124</strain>
    </source>
</reference>
<protein>
    <submittedName>
        <fullName evidence="2">Uncharacterized protein</fullName>
    </submittedName>
</protein>
<keyword evidence="1" id="KW-1133">Transmembrane helix</keyword>
<accession>A0ABR6RFY0</accession>
<organism evidence="2 3">
    <name type="scientific">Comamonas odontotermitis</name>
    <dbReference type="NCBI Taxonomy" id="379895"/>
    <lineage>
        <taxon>Bacteria</taxon>
        <taxon>Pseudomonadati</taxon>
        <taxon>Pseudomonadota</taxon>
        <taxon>Betaproteobacteria</taxon>
        <taxon>Burkholderiales</taxon>
        <taxon>Comamonadaceae</taxon>
        <taxon>Comamonas</taxon>
    </lineage>
</organism>
<comment type="caution">
    <text evidence="2">The sequence shown here is derived from an EMBL/GenBank/DDBJ whole genome shotgun (WGS) entry which is preliminary data.</text>
</comment>
<name>A0ABR6RFY0_9BURK</name>
<keyword evidence="1" id="KW-0472">Membrane</keyword>
<feature type="transmembrane region" description="Helical" evidence="1">
    <location>
        <begin position="12"/>
        <end position="31"/>
    </location>
</feature>
<dbReference type="RefSeq" id="WP_184708016.1">
    <property type="nucleotide sequence ID" value="NZ_JACHKZ010000010.1"/>
</dbReference>
<evidence type="ECO:0000313" key="3">
    <source>
        <dbReference type="Proteomes" id="UP000562492"/>
    </source>
</evidence>
<keyword evidence="3" id="KW-1185">Reference proteome</keyword>
<dbReference type="Proteomes" id="UP000562492">
    <property type="component" value="Unassembled WGS sequence"/>
</dbReference>
<keyword evidence="1" id="KW-0812">Transmembrane</keyword>
<gene>
    <name evidence="2" type="ORF">HNP33_002061</name>
</gene>
<evidence type="ECO:0000313" key="2">
    <source>
        <dbReference type="EMBL" id="MBB6577993.1"/>
    </source>
</evidence>
<sequence length="55" mass="6229">MNTVNVRLSTQFAWWMLPSVYLVGIVCWLAGQPPNQGAIDWLVSKALKVDVQEVR</sequence>